<gene>
    <name evidence="3" type="primary">LOC114075204</name>
</gene>
<dbReference type="InterPro" id="IPR011043">
    <property type="entry name" value="Gal_Oxase/kelch_b-propeller"/>
</dbReference>
<accession>A0ABM1V0S0</accession>
<sequence length="381" mass="44290">MIVSKPKHRTNNYNSNSNSIQILSNDIILDILAKLPVKSLVRFKSVCRSWYSLSKDENFVKQHYDTHKNSQKYFMISKGPTIFHHYTMDVPQLDSSSIISLVESPVPIDKSRKVFPSIQYFSSNGVILITYGDIRIMLWNPATRESRRIPSPIWSKTCGIYNFCYFPRIQVYKIFRLGLGINTDDMNIDIFSTKSNIWKSIGIFPRNYYFLGGNVVMVDGNVYMMAKRKDNLSNYTILRFCLEKEKFQDELLFQYTIPRSTQFLYSLGEKLCLIRLLDGNREFWLYMNERNSWNKILTIPLTPNNCLRPLSFMKDGGMMFMKDGGMMFKKKDSFGFVAYNSTTHKLEQVNVDGIKGLHFNKRYNNIGSNGDVDNKSIELAS</sequence>
<keyword evidence="2" id="KW-1185">Reference proteome</keyword>
<evidence type="ECO:0000313" key="3">
    <source>
        <dbReference type="RefSeq" id="XP_027769338.1"/>
    </source>
</evidence>
<dbReference type="GeneID" id="114075204"/>
<dbReference type="InterPro" id="IPR001810">
    <property type="entry name" value="F-box_dom"/>
</dbReference>
<reference evidence="2" key="1">
    <citation type="journal article" date="2014" name="Nat. Genet.">
        <title>The genome of the stress-tolerant wild tomato species Solanum pennellii.</title>
        <authorList>
            <person name="Bolger A."/>
            <person name="Scossa F."/>
            <person name="Bolger M.E."/>
            <person name="Lanz C."/>
            <person name="Maumus F."/>
            <person name="Tohge T."/>
            <person name="Quesneville H."/>
            <person name="Alseekh S."/>
            <person name="Sorensen I."/>
            <person name="Lichtenstein G."/>
            <person name="Fich E.A."/>
            <person name="Conte M."/>
            <person name="Keller H."/>
            <person name="Schneeberger K."/>
            <person name="Schwacke R."/>
            <person name="Ofner I."/>
            <person name="Vrebalov J."/>
            <person name="Xu Y."/>
            <person name="Osorio S."/>
            <person name="Aflitos S.A."/>
            <person name="Schijlen E."/>
            <person name="Jimenez-Gomez J.M."/>
            <person name="Ryngajllo M."/>
            <person name="Kimura S."/>
            <person name="Kumar R."/>
            <person name="Koenig D."/>
            <person name="Headland L.R."/>
            <person name="Maloof J.N."/>
            <person name="Sinha N."/>
            <person name="van Ham R.C."/>
            <person name="Lankhorst R.K."/>
            <person name="Mao L."/>
            <person name="Vogel A."/>
            <person name="Arsova B."/>
            <person name="Panstruga R."/>
            <person name="Fei Z."/>
            <person name="Rose J.K."/>
            <person name="Zamir D."/>
            <person name="Carrari F."/>
            <person name="Giovannoni J.J."/>
            <person name="Weigel D."/>
            <person name="Usadel B."/>
            <person name="Fernie A.R."/>
        </authorList>
    </citation>
    <scope>NUCLEOTIDE SEQUENCE [LARGE SCALE GENOMIC DNA]</scope>
    <source>
        <strain evidence="2">cv. LA0716</strain>
    </source>
</reference>
<dbReference type="PROSITE" id="PS50181">
    <property type="entry name" value="FBOX"/>
    <property type="match status" value="1"/>
</dbReference>
<dbReference type="InterPro" id="IPR036047">
    <property type="entry name" value="F-box-like_dom_sf"/>
</dbReference>
<dbReference type="InterPro" id="IPR050796">
    <property type="entry name" value="SCF_F-box_component"/>
</dbReference>
<dbReference type="InterPro" id="IPR017451">
    <property type="entry name" value="F-box-assoc_interact_dom"/>
</dbReference>
<dbReference type="Proteomes" id="UP000694930">
    <property type="component" value="Chromosome 12"/>
</dbReference>
<dbReference type="CDD" id="cd22157">
    <property type="entry name" value="F-box_AtFBW1-like"/>
    <property type="match status" value="1"/>
</dbReference>
<proteinExistence type="predicted"/>
<dbReference type="Pfam" id="PF07734">
    <property type="entry name" value="FBA_1"/>
    <property type="match status" value="1"/>
</dbReference>
<dbReference type="Pfam" id="PF00646">
    <property type="entry name" value="F-box"/>
    <property type="match status" value="1"/>
</dbReference>
<dbReference type="Gene3D" id="1.20.1280.50">
    <property type="match status" value="1"/>
</dbReference>
<feature type="domain" description="F-box" evidence="1">
    <location>
        <begin position="17"/>
        <end position="63"/>
    </location>
</feature>
<dbReference type="SUPFAM" id="SSF81383">
    <property type="entry name" value="F-box domain"/>
    <property type="match status" value="1"/>
</dbReference>
<dbReference type="InterPro" id="IPR006527">
    <property type="entry name" value="F-box-assoc_dom_typ1"/>
</dbReference>
<dbReference type="SUPFAM" id="SSF50965">
    <property type="entry name" value="Galactose oxidase, central domain"/>
    <property type="match status" value="1"/>
</dbReference>
<evidence type="ECO:0000313" key="2">
    <source>
        <dbReference type="Proteomes" id="UP000694930"/>
    </source>
</evidence>
<dbReference type="SMART" id="SM00256">
    <property type="entry name" value="FBOX"/>
    <property type="match status" value="1"/>
</dbReference>
<reference evidence="3" key="2">
    <citation type="submission" date="2025-08" db="UniProtKB">
        <authorList>
            <consortium name="RefSeq"/>
        </authorList>
    </citation>
    <scope>IDENTIFICATION</scope>
</reference>
<protein>
    <submittedName>
        <fullName evidence="3">F-box protein At3g08750-like</fullName>
    </submittedName>
</protein>
<evidence type="ECO:0000259" key="1">
    <source>
        <dbReference type="PROSITE" id="PS50181"/>
    </source>
</evidence>
<dbReference type="PANTHER" id="PTHR31672">
    <property type="entry name" value="BNACNNG10540D PROTEIN"/>
    <property type="match status" value="1"/>
</dbReference>
<dbReference type="PANTHER" id="PTHR31672:SF13">
    <property type="entry name" value="F-BOX PROTEIN CPR30-LIKE"/>
    <property type="match status" value="1"/>
</dbReference>
<dbReference type="RefSeq" id="XP_027769338.1">
    <property type="nucleotide sequence ID" value="XM_027913537.1"/>
</dbReference>
<dbReference type="NCBIfam" id="TIGR01640">
    <property type="entry name" value="F_box_assoc_1"/>
    <property type="match status" value="1"/>
</dbReference>
<organism evidence="2 3">
    <name type="scientific">Solanum pennellii</name>
    <name type="common">Tomato</name>
    <name type="synonym">Lycopersicon pennellii</name>
    <dbReference type="NCBI Taxonomy" id="28526"/>
    <lineage>
        <taxon>Eukaryota</taxon>
        <taxon>Viridiplantae</taxon>
        <taxon>Streptophyta</taxon>
        <taxon>Embryophyta</taxon>
        <taxon>Tracheophyta</taxon>
        <taxon>Spermatophyta</taxon>
        <taxon>Magnoliopsida</taxon>
        <taxon>eudicotyledons</taxon>
        <taxon>Gunneridae</taxon>
        <taxon>Pentapetalae</taxon>
        <taxon>asterids</taxon>
        <taxon>lamiids</taxon>
        <taxon>Solanales</taxon>
        <taxon>Solanaceae</taxon>
        <taxon>Solanoideae</taxon>
        <taxon>Solaneae</taxon>
        <taxon>Solanum</taxon>
        <taxon>Solanum subgen. Lycopersicon</taxon>
    </lineage>
</organism>
<name>A0ABM1V0S0_SOLPN</name>